<gene>
    <name evidence="2" type="ORF">H8L09_26185</name>
</gene>
<dbReference type="SUPFAM" id="SSF53098">
    <property type="entry name" value="Ribonuclease H-like"/>
    <property type="match status" value="1"/>
</dbReference>
<protein>
    <submittedName>
        <fullName evidence="2">IS3-like element ISKpn37 family transposase</fullName>
    </submittedName>
</protein>
<dbReference type="InterPro" id="IPR025948">
    <property type="entry name" value="HTH-like_dom"/>
</dbReference>
<name>A0A8H9ZYX9_9ENTR</name>
<dbReference type="InterPro" id="IPR001584">
    <property type="entry name" value="Integrase_cat-core"/>
</dbReference>
<dbReference type="GeneID" id="93757036"/>
<dbReference type="PROSITE" id="PS50994">
    <property type="entry name" value="INTEGRASE"/>
    <property type="match status" value="1"/>
</dbReference>
<dbReference type="RefSeq" id="WP_100248964.1">
    <property type="nucleotide sequence ID" value="NZ_AP025165.1"/>
</dbReference>
<dbReference type="Gene3D" id="3.30.420.10">
    <property type="entry name" value="Ribonuclease H-like superfamily/Ribonuclease H"/>
    <property type="match status" value="1"/>
</dbReference>
<dbReference type="NCBIfam" id="NF033516">
    <property type="entry name" value="transpos_IS3"/>
    <property type="match status" value="1"/>
</dbReference>
<sequence length="388" mass="45327">MIKTRRTKRTFSPEFKLEAIEQVVKYQRDVREVALALELNPDHLRKWIRLYKQELQGIEPAGNAITPEQREIQQLKARIKRLEMEKEIPKAGCRADERNPREAVALITRLKAKWPVRVLCHLFGIHRSVYYAQVKRPVNVQRIELRSRVRAFHALSRGAAGSRAISQMLRQSGVDAGRWLARRLMRECGLTSRQPVKHHYRVNEDKSPPLPNLLNRQFNPAAPNRVWCGDISFIRLQDKWCYLALVVDLYSRRIIGSALSLTADAELVCRALRNALETRPRDGRLLFHSDQGVQYKSNKYRKLLWRYGVMQSMSRRGNCLDNSPMERVFRSLKSEWLPKGGYGDFSHSVRDINQWINGYYNVYRPHTNNDGLPPCLHEEKWKQIIPVS</sequence>
<dbReference type="AlphaFoldDB" id="A0A8H9ZYX9"/>
<reference evidence="2" key="1">
    <citation type="submission" date="2020-08" db="EMBL/GenBank/DDBJ databases">
        <title>Genomic evolution and epidemiology of Klebsiella pneumoniae from a major hospital in Beijing, China, over a fifteen-year period: dissemination of known and novel high-risk clones.</title>
        <authorList>
            <person name="Palmieri M."/>
        </authorList>
    </citation>
    <scope>NUCLEOTIDE SEQUENCE</scope>
    <source>
        <strain evidence="2">K7050</strain>
    </source>
</reference>
<dbReference type="Gene3D" id="1.10.10.60">
    <property type="entry name" value="Homeodomain-like"/>
    <property type="match status" value="1"/>
</dbReference>
<dbReference type="Pfam" id="PF00665">
    <property type="entry name" value="rve"/>
    <property type="match status" value="1"/>
</dbReference>
<evidence type="ECO:0000256" key="1">
    <source>
        <dbReference type="ARBA" id="ARBA00009964"/>
    </source>
</evidence>
<evidence type="ECO:0000313" key="3">
    <source>
        <dbReference type="Proteomes" id="UP000646540"/>
    </source>
</evidence>
<dbReference type="InterPro" id="IPR002514">
    <property type="entry name" value="Transposase_8"/>
</dbReference>
<comment type="caution">
    <text evidence="2">The sequence shown here is derived from an EMBL/GenBank/DDBJ whole genome shotgun (WGS) entry which is preliminary data.</text>
</comment>
<dbReference type="GO" id="GO:0003677">
    <property type="term" value="F:DNA binding"/>
    <property type="evidence" value="ECO:0007669"/>
    <property type="project" value="InterPro"/>
</dbReference>
<dbReference type="EMBL" id="JACNQW010000031">
    <property type="protein sequence ID" value="MBC5048843.1"/>
    <property type="molecule type" value="Genomic_DNA"/>
</dbReference>
<dbReference type="PANTHER" id="PTHR46889">
    <property type="entry name" value="TRANSPOSASE INSF FOR INSERTION SEQUENCE IS3B-RELATED"/>
    <property type="match status" value="1"/>
</dbReference>
<dbReference type="Proteomes" id="UP000646540">
    <property type="component" value="Unassembled WGS sequence"/>
</dbReference>
<dbReference type="Pfam" id="PF01527">
    <property type="entry name" value="HTH_Tnp_1"/>
    <property type="match status" value="1"/>
</dbReference>
<dbReference type="Pfam" id="PF13276">
    <property type="entry name" value="HTH_21"/>
    <property type="match status" value="1"/>
</dbReference>
<dbReference type="InterPro" id="IPR036397">
    <property type="entry name" value="RNaseH_sf"/>
</dbReference>
<dbReference type="InterPro" id="IPR009057">
    <property type="entry name" value="Homeodomain-like_sf"/>
</dbReference>
<proteinExistence type="inferred from homology"/>
<dbReference type="SUPFAM" id="SSF46689">
    <property type="entry name" value="Homeodomain-like"/>
    <property type="match status" value="1"/>
</dbReference>
<organism evidence="2 3">
    <name type="scientific">Klebsiella quasipneumoniae</name>
    <dbReference type="NCBI Taxonomy" id="1463165"/>
    <lineage>
        <taxon>Bacteria</taxon>
        <taxon>Pseudomonadati</taxon>
        <taxon>Pseudomonadota</taxon>
        <taxon>Gammaproteobacteria</taxon>
        <taxon>Enterobacterales</taxon>
        <taxon>Enterobacteriaceae</taxon>
        <taxon>Klebsiella/Raoultella group</taxon>
        <taxon>Klebsiella</taxon>
        <taxon>Klebsiella pneumoniae complex</taxon>
    </lineage>
</organism>
<dbReference type="InterPro" id="IPR048020">
    <property type="entry name" value="Transpos_IS3"/>
</dbReference>
<dbReference type="InterPro" id="IPR012337">
    <property type="entry name" value="RNaseH-like_sf"/>
</dbReference>
<dbReference type="GO" id="GO:0015074">
    <property type="term" value="P:DNA integration"/>
    <property type="evidence" value="ECO:0007669"/>
    <property type="project" value="InterPro"/>
</dbReference>
<dbReference type="InterPro" id="IPR050900">
    <property type="entry name" value="Transposase_IS3/IS150/IS904"/>
</dbReference>
<dbReference type="PANTHER" id="PTHR46889:SF4">
    <property type="entry name" value="TRANSPOSASE INSO FOR INSERTION SEQUENCE ELEMENT IS911B-RELATED"/>
    <property type="match status" value="1"/>
</dbReference>
<evidence type="ECO:0000313" key="2">
    <source>
        <dbReference type="EMBL" id="MBC5048843.1"/>
    </source>
</evidence>
<comment type="similarity">
    <text evidence="1">Belongs to the transposase 8 family.</text>
</comment>
<accession>A0A8H9ZYX9</accession>
<dbReference type="GO" id="GO:0004803">
    <property type="term" value="F:transposase activity"/>
    <property type="evidence" value="ECO:0007669"/>
    <property type="project" value="InterPro"/>
</dbReference>
<dbReference type="GO" id="GO:0006313">
    <property type="term" value="P:DNA transposition"/>
    <property type="evidence" value="ECO:0007669"/>
    <property type="project" value="InterPro"/>
</dbReference>